<dbReference type="Proteomes" id="UP000034022">
    <property type="component" value="Unassembled WGS sequence"/>
</dbReference>
<organism evidence="1 2">
    <name type="scientific">Candidatus Falkowbacteria bacterium GW2011_GWE1_38_31</name>
    <dbReference type="NCBI Taxonomy" id="1618638"/>
    <lineage>
        <taxon>Bacteria</taxon>
        <taxon>Candidatus Falkowiibacteriota</taxon>
    </lineage>
</organism>
<protein>
    <submittedName>
        <fullName evidence="1">Uncharacterized protein</fullName>
    </submittedName>
</protein>
<reference evidence="1 2" key="1">
    <citation type="journal article" date="2015" name="Nature">
        <title>rRNA introns, odd ribosomes, and small enigmatic genomes across a large radiation of phyla.</title>
        <authorList>
            <person name="Brown C.T."/>
            <person name="Hug L.A."/>
            <person name="Thomas B.C."/>
            <person name="Sharon I."/>
            <person name="Castelle C.J."/>
            <person name="Singh A."/>
            <person name="Wilkins M.J."/>
            <person name="Williams K.H."/>
            <person name="Banfield J.F."/>
        </authorList>
    </citation>
    <scope>NUCLEOTIDE SEQUENCE [LARGE SCALE GENOMIC DNA]</scope>
</reference>
<evidence type="ECO:0000313" key="1">
    <source>
        <dbReference type="EMBL" id="KKQ70264.1"/>
    </source>
</evidence>
<dbReference type="SUPFAM" id="SSF53335">
    <property type="entry name" value="S-adenosyl-L-methionine-dependent methyltransferases"/>
    <property type="match status" value="1"/>
</dbReference>
<dbReference type="AlphaFoldDB" id="A0A0G0M9C2"/>
<evidence type="ECO:0000313" key="2">
    <source>
        <dbReference type="Proteomes" id="UP000034022"/>
    </source>
</evidence>
<comment type="caution">
    <text evidence="1">The sequence shown here is derived from an EMBL/GenBank/DDBJ whole genome shotgun (WGS) entry which is preliminary data.</text>
</comment>
<sequence>MVLPERKEDQIVSLEKFSDPNFLPTRDQIIKAFPDWHQWFEFCFNKENPTFEFLNNEYLESLTEYFIDKNKEYGTNKNEPLVILEIGAGNGRLSHFLQQKLDSKIPRQTKVIATDSGAWTIKNDFLVEQLNHNEAIEKYNPKIVIFSWMPYQEDSSKDIRKFKSVQEYILIGETDGGCCGDEWETWGQSWREEDLDKTVPPYEADGFERIDLDDVSELQICRCDEPGNYYHSRTVSFKRKK</sequence>
<accession>A0A0G0M9C2</accession>
<name>A0A0G0M9C2_9BACT</name>
<gene>
    <name evidence="1" type="ORF">US91_C0006G0103</name>
</gene>
<dbReference type="InterPro" id="IPR029063">
    <property type="entry name" value="SAM-dependent_MTases_sf"/>
</dbReference>
<dbReference type="EMBL" id="LBUU01000006">
    <property type="protein sequence ID" value="KKQ70264.1"/>
    <property type="molecule type" value="Genomic_DNA"/>
</dbReference>
<proteinExistence type="predicted"/>